<dbReference type="Proteomes" id="UP000239156">
    <property type="component" value="Unassembled WGS sequence"/>
</dbReference>
<evidence type="ECO:0000256" key="1">
    <source>
        <dbReference type="SAM" id="MobiDB-lite"/>
    </source>
</evidence>
<gene>
    <name evidence="2" type="ORF">PSTT_15952</name>
</gene>
<proteinExistence type="predicted"/>
<comment type="caution">
    <text evidence="2">The sequence shown here is derived from an EMBL/GenBank/DDBJ whole genome shotgun (WGS) entry which is preliminary data.</text>
</comment>
<accession>A0A2S4UFI5</accession>
<dbReference type="EMBL" id="PKSL01000321">
    <property type="protein sequence ID" value="POV95904.1"/>
    <property type="molecule type" value="Genomic_DNA"/>
</dbReference>
<feature type="region of interest" description="Disordered" evidence="1">
    <location>
        <begin position="60"/>
        <end position="82"/>
    </location>
</feature>
<sequence length="97" mass="10706">MNPPDDLAADDSQVDTVENPVLDRPDASLPLGAGLRNQVQWKEEGQAGMGRKPVHMRWQALRRQTPKETQGGTRTSSDAKAWKPLAANMDLNMLNNV</sequence>
<name>A0A2S4UFI5_9BASI</name>
<feature type="region of interest" description="Disordered" evidence="1">
    <location>
        <begin position="1"/>
        <end position="34"/>
    </location>
</feature>
<dbReference type="VEuPathDB" id="FungiDB:PSTT_15952"/>
<dbReference type="AlphaFoldDB" id="A0A2S4UFI5"/>
<organism evidence="2 3">
    <name type="scientific">Puccinia striiformis</name>
    <dbReference type="NCBI Taxonomy" id="27350"/>
    <lineage>
        <taxon>Eukaryota</taxon>
        <taxon>Fungi</taxon>
        <taxon>Dikarya</taxon>
        <taxon>Basidiomycota</taxon>
        <taxon>Pucciniomycotina</taxon>
        <taxon>Pucciniomycetes</taxon>
        <taxon>Pucciniales</taxon>
        <taxon>Pucciniaceae</taxon>
        <taxon>Puccinia</taxon>
    </lineage>
</organism>
<keyword evidence="3" id="KW-1185">Reference proteome</keyword>
<reference evidence="2" key="1">
    <citation type="submission" date="2017-12" db="EMBL/GenBank/DDBJ databases">
        <title>Gene loss provides genomic basis for host adaptation in cereal stripe rust fungi.</title>
        <authorList>
            <person name="Xia C."/>
        </authorList>
    </citation>
    <scope>NUCLEOTIDE SEQUENCE [LARGE SCALE GENOMIC DNA]</scope>
    <source>
        <strain evidence="2">93-210</strain>
    </source>
</reference>
<evidence type="ECO:0000313" key="2">
    <source>
        <dbReference type="EMBL" id="POV95904.1"/>
    </source>
</evidence>
<feature type="compositionally biased region" description="Polar residues" evidence="1">
    <location>
        <begin position="67"/>
        <end position="78"/>
    </location>
</feature>
<evidence type="ECO:0000313" key="3">
    <source>
        <dbReference type="Proteomes" id="UP000239156"/>
    </source>
</evidence>
<protein>
    <submittedName>
        <fullName evidence="2">Uncharacterized protein</fullName>
    </submittedName>
</protein>